<comment type="similarity">
    <text evidence="2 9">Belongs to the Mediator complex subunit 5 family.</text>
</comment>
<reference evidence="10 11" key="1">
    <citation type="journal article" date="2014" name="BMC Genomics">
        <title>Comparative genome sequencing reveals chemotype-specific gene clusters in the toxigenic black mold Stachybotrys.</title>
        <authorList>
            <person name="Semeiks J."/>
            <person name="Borek D."/>
            <person name="Otwinowski Z."/>
            <person name="Grishin N.V."/>
        </authorList>
    </citation>
    <scope>NUCLEOTIDE SEQUENCE [LARGE SCALE GENOMIC DNA]</scope>
    <source>
        <strain evidence="11">CBS 109288 / IBT 7711</strain>
    </source>
</reference>
<dbReference type="OrthoDB" id="5322661at2759"/>
<evidence type="ECO:0000256" key="7">
    <source>
        <dbReference type="ARBA" id="ARBA00023242"/>
    </source>
</evidence>
<evidence type="ECO:0000313" key="11">
    <source>
        <dbReference type="Proteomes" id="UP000028045"/>
    </source>
</evidence>
<dbReference type="PANTHER" id="PTHR35784">
    <property type="entry name" value="MEDIATOR OF RNA POLYMERASE II TRANSCRIPTION SUBUNIT 5"/>
    <property type="match status" value="1"/>
</dbReference>
<evidence type="ECO:0000256" key="2">
    <source>
        <dbReference type="ARBA" id="ARBA00008782"/>
    </source>
</evidence>
<evidence type="ECO:0000256" key="3">
    <source>
        <dbReference type="ARBA" id="ARBA00020628"/>
    </source>
</evidence>
<comment type="subcellular location">
    <subcellularLocation>
        <location evidence="1 9">Nucleus</location>
    </subcellularLocation>
</comment>
<gene>
    <name evidence="9" type="primary">MED5</name>
    <name evidence="10" type="ORF">S7711_07564</name>
</gene>
<dbReference type="Pfam" id="PF08689">
    <property type="entry name" value="Med5"/>
    <property type="match status" value="1"/>
</dbReference>
<dbReference type="GO" id="GO:0006357">
    <property type="term" value="P:regulation of transcription by RNA polymerase II"/>
    <property type="evidence" value="ECO:0007669"/>
    <property type="project" value="InterPro"/>
</dbReference>
<accession>A0A084APX4</accession>
<evidence type="ECO:0000256" key="4">
    <source>
        <dbReference type="ARBA" id="ARBA00023015"/>
    </source>
</evidence>
<evidence type="ECO:0000256" key="9">
    <source>
        <dbReference type="RuleBase" id="RU364142"/>
    </source>
</evidence>
<evidence type="ECO:0000256" key="8">
    <source>
        <dbReference type="ARBA" id="ARBA00031256"/>
    </source>
</evidence>
<dbReference type="Proteomes" id="UP000028045">
    <property type="component" value="Unassembled WGS sequence"/>
</dbReference>
<evidence type="ECO:0000256" key="5">
    <source>
        <dbReference type="ARBA" id="ARBA00023159"/>
    </source>
</evidence>
<dbReference type="InterPro" id="IPR014801">
    <property type="entry name" value="Mediator_Med5_fun"/>
</dbReference>
<evidence type="ECO:0000256" key="1">
    <source>
        <dbReference type="ARBA" id="ARBA00004123"/>
    </source>
</evidence>
<keyword evidence="7 9" id="KW-0539">Nucleus</keyword>
<dbReference type="HOGENOM" id="CLU_004096_0_0_1"/>
<keyword evidence="11" id="KW-1185">Reference proteome</keyword>
<comment type="subunit">
    <text evidence="9">Component of the Mediator complex.</text>
</comment>
<evidence type="ECO:0000256" key="6">
    <source>
        <dbReference type="ARBA" id="ARBA00023163"/>
    </source>
</evidence>
<organism evidence="10 11">
    <name type="scientific">Stachybotrys chartarum (strain CBS 109288 / IBT 7711)</name>
    <name type="common">Toxic black mold</name>
    <name type="synonym">Stilbospora chartarum</name>
    <dbReference type="NCBI Taxonomy" id="1280523"/>
    <lineage>
        <taxon>Eukaryota</taxon>
        <taxon>Fungi</taxon>
        <taxon>Dikarya</taxon>
        <taxon>Ascomycota</taxon>
        <taxon>Pezizomycotina</taxon>
        <taxon>Sordariomycetes</taxon>
        <taxon>Hypocreomycetidae</taxon>
        <taxon>Hypocreales</taxon>
        <taxon>Stachybotryaceae</taxon>
        <taxon>Stachybotrys</taxon>
    </lineage>
</organism>
<sequence>MDGPNPAQKALQSATHQWLDFKAKCLATRLEPEKFEEFVPLIHSRYPLPPVAVADIFLRPPPSRTYSVDPRIPIYIQILSRLGYIDAPSLLNAVYNYSSSHAQLQSDHASGADGADTAKPKQPVRYTNAFWAEEVFFYHVIKTIVEGTAFRDSLAPVHMAKVVAKWMTLFAQASTAFAAVMLGDMQHSDARNQMEISKGAFVPLLLRLVDSPDFVRAISKPDAKDARRELHASLSSFIPSLQPAPQFVEKLEVFRTETLAQLDPPDKKSQAAEAAMDELLESAVGSDNLVIPEIPITNTRAGLYIYLNASLVARPILDDRMLFSYLNNRLGGDAQASAIDLILASFDALANAVFRTERLKDAHLFRSYLINKVPLLLCQLCPPGFANTSAELCITMALNQVDTGTFPTASLMFDESRQNNPYTESVREEFCAACALHGLIQREHVERILGEISMSYEPSLEKYSKDKLVQDCLSDPSKMQALVRELDKMDGNVGAVCQALVELMRHLCHNRETMSLKLLCGQLVQKPLSLDVLLLFERLPTVLEPLCQLLDNWHYDEDQGEYQPVYEEFGAIMLLVLAFAYRYKLSGADMGIQSPDSRVAQIISRAHVSRQIQDLTEQESQHLGGWVHGLFDSEAGGLGDDLMSSCPPQDFYLLIATLFQNIVVAYGDGYLTDESLKSGIEYLVDTFLLPSLVPAITFLSEYLWIDQKEQKSIIKILQLILLPTSISGEASTMLSSVKNLVAKSLENALRTYQRRDPKNQDIEPLLQALKESLPLSRRTGSAEFNELETWSSNSNNPNSPGFVGTIRHQIQTLVQWSLHPEVNYTPPTYTHRQMIAARQLMGPRRALRAILEETRAQTEAGNASIVYDIATALICAPDVTNDAPAPTGLLDTSGSMQGRRLSLRDVLKLLAEEYKKVQKQDGTLAEIIVRLHRRVEAQMVMPAPPAIMQNTDLLGGNAGTMGEGLASGPGAQADGMAVDNVMGMDGLGTDLGLGGPSGSGAGLDSGGDNDLFDLDASMDVFDGWDSNMDLT</sequence>
<dbReference type="PANTHER" id="PTHR35784:SF1">
    <property type="entry name" value="MEDIATOR OF RNA POLYMERASE II TRANSCRIPTION SUBUNIT 5"/>
    <property type="match status" value="1"/>
</dbReference>
<dbReference type="EMBL" id="KL648622">
    <property type="protein sequence ID" value="KEY67353.1"/>
    <property type="molecule type" value="Genomic_DNA"/>
</dbReference>
<keyword evidence="4 9" id="KW-0805">Transcription regulation</keyword>
<dbReference type="AlphaFoldDB" id="A0A084APX4"/>
<dbReference type="GO" id="GO:0003712">
    <property type="term" value="F:transcription coregulator activity"/>
    <property type="evidence" value="ECO:0007669"/>
    <property type="project" value="InterPro"/>
</dbReference>
<proteinExistence type="inferred from homology"/>
<comment type="function">
    <text evidence="9">Component of the Mediator complex, a coactivator involved in the regulated transcription of nearly all RNA polymerase II-dependent genes. Mediator functions as a bridge to convey information from gene-specific regulatory proteins to the basal RNA polymerase II transcription machinery. Mediator is recruited to promoters by direct interactions with regulatory proteins and serves as a scaffold for the assembly of a functional preinitiation complex with RNA polymerase II and the general transcription factors.</text>
</comment>
<name>A0A084APX4_STACB</name>
<keyword evidence="5 9" id="KW-0010">Activator</keyword>
<dbReference type="GO" id="GO:0016592">
    <property type="term" value="C:mediator complex"/>
    <property type="evidence" value="ECO:0007669"/>
    <property type="project" value="InterPro"/>
</dbReference>
<keyword evidence="6 9" id="KW-0804">Transcription</keyword>
<evidence type="ECO:0000313" key="10">
    <source>
        <dbReference type="EMBL" id="KEY67353.1"/>
    </source>
</evidence>
<protein>
    <recommendedName>
        <fullName evidence="3 9">Mediator of RNA polymerase II transcription subunit 5</fullName>
    </recommendedName>
    <alternativeName>
        <fullName evidence="8 9">Mediator complex subunit 5</fullName>
    </alternativeName>
</protein>